<sequence length="95" mass="11490">MPKRPFGYRCSDLLFPSFKSLFNPPRLILASNRIVLCHKIWCHRLFMIFHRHWSSIPIDRLHRSQAFLFDYSKLCIFSIWHSQIFAYLTACRSTR</sequence>
<organism evidence="1 2">
    <name type="scientific">Penicillium digitatum (strain PHI26 / CECT 20796)</name>
    <name type="common">Green mold</name>
    <dbReference type="NCBI Taxonomy" id="1170229"/>
    <lineage>
        <taxon>Eukaryota</taxon>
        <taxon>Fungi</taxon>
        <taxon>Dikarya</taxon>
        <taxon>Ascomycota</taxon>
        <taxon>Pezizomycotina</taxon>
        <taxon>Eurotiomycetes</taxon>
        <taxon>Eurotiomycetidae</taxon>
        <taxon>Eurotiales</taxon>
        <taxon>Aspergillaceae</taxon>
        <taxon>Penicillium</taxon>
    </lineage>
</organism>
<reference evidence="2" key="1">
    <citation type="journal article" date="2012" name="BMC Genomics">
        <title>Genome sequence of the necrotrophic fungus Penicillium digitatum, the main postharvest pathogen of citrus.</title>
        <authorList>
            <person name="Marcet-Houben M."/>
            <person name="Ballester A.-R."/>
            <person name="de la Fuente B."/>
            <person name="Harries E."/>
            <person name="Marcos J.F."/>
            <person name="Gonzalez-Candelas L."/>
            <person name="Gabaldon T."/>
        </authorList>
    </citation>
    <scope>NUCLEOTIDE SEQUENCE [LARGE SCALE GENOMIC DNA]</scope>
    <source>
        <strain evidence="2">PHI26 / CECT 20796</strain>
    </source>
</reference>
<evidence type="ECO:0000313" key="1">
    <source>
        <dbReference type="EMBL" id="EKV19583.1"/>
    </source>
</evidence>
<keyword evidence="2" id="KW-1185">Reference proteome</keyword>
<dbReference type="InParanoid" id="K9GY50"/>
<dbReference type="HOGENOM" id="CLU_2373437_0_0_1"/>
<accession>K9GY50</accession>
<evidence type="ECO:0000313" key="2">
    <source>
        <dbReference type="Proteomes" id="UP000009882"/>
    </source>
</evidence>
<comment type="caution">
    <text evidence="1">The sequence shown here is derived from an EMBL/GenBank/DDBJ whole genome shotgun (WGS) entry which is preliminary data.</text>
</comment>
<dbReference type="EMBL" id="AKCT01000014">
    <property type="protein sequence ID" value="EKV19583.1"/>
    <property type="molecule type" value="Genomic_DNA"/>
</dbReference>
<dbReference type="Proteomes" id="UP000009882">
    <property type="component" value="Unassembled WGS sequence"/>
</dbReference>
<protein>
    <submittedName>
        <fullName evidence="1">Uncharacterized protein</fullName>
    </submittedName>
</protein>
<proteinExistence type="predicted"/>
<name>K9GY50_PEND2</name>
<dbReference type="AlphaFoldDB" id="K9GY50"/>
<gene>
    <name evidence="1" type="ORF">PDIG_02220</name>
</gene>